<sequence>MKELLDATTTLAADYLARVGTRPVARPTTLDALADTIGAELPDDGVDPRTVVEDLARGVEEGLVVTNGGRFFGFVEGGVLPAALAADWLTSTWDQNPGFYALSPAAAAVEEICRRWLCDLFHLSETWSAGFTTGAQLANFAGLAAARHHVLTNAGWDLERDGLFGAPPITVVVGRERHATIDRALRFLGIGQAQLAIVDVDDQGRLRPDRLPTIDGPAIVCTQAGNVNTGAIDPVGAIVDRANGAWVHVDGAFGLWAAASPALRHLTDGVERADSIATDGHKWLNVPYDSGIVLCARPEAHRAALRLSADYLVRHGERQGSDWTPESSRRARAFAVYAALRSLGRRGVAELIERSCAQARRIAERLDGDFAVLNDVTLNQVLVRVGDDDERTRRVAAEIQRGGDTWLGTTVWQGRTAIRISVSDHAIDEAAIDTLIRALRTAAEA</sequence>
<dbReference type="OrthoDB" id="3335676at2"/>
<comment type="similarity">
    <text evidence="2 7">Belongs to the group II decarboxylase family.</text>
</comment>
<dbReference type="EMBL" id="JFBT01000001">
    <property type="protein sequence ID" value="EXG81101.1"/>
    <property type="molecule type" value="Genomic_DNA"/>
</dbReference>
<dbReference type="GO" id="GO:0019752">
    <property type="term" value="P:carboxylic acid metabolic process"/>
    <property type="evidence" value="ECO:0007669"/>
    <property type="project" value="InterPro"/>
</dbReference>
<dbReference type="SUPFAM" id="SSF53383">
    <property type="entry name" value="PLP-dependent transferases"/>
    <property type="match status" value="1"/>
</dbReference>
<proteinExistence type="inferred from homology"/>
<dbReference type="RefSeq" id="WP_051570015.1">
    <property type="nucleotide sequence ID" value="NZ_KK073874.1"/>
</dbReference>
<evidence type="ECO:0000256" key="4">
    <source>
        <dbReference type="ARBA" id="ARBA00022898"/>
    </source>
</evidence>
<dbReference type="GO" id="GO:0030170">
    <property type="term" value="F:pyridoxal phosphate binding"/>
    <property type="evidence" value="ECO:0007669"/>
    <property type="project" value="InterPro"/>
</dbReference>
<evidence type="ECO:0000256" key="6">
    <source>
        <dbReference type="PIRSR" id="PIRSR602129-50"/>
    </source>
</evidence>
<dbReference type="Gene3D" id="3.40.640.10">
    <property type="entry name" value="Type I PLP-dependent aspartate aminotransferase-like (Major domain)"/>
    <property type="match status" value="1"/>
</dbReference>
<keyword evidence="4 6" id="KW-0663">Pyridoxal phosphate</keyword>
<dbReference type="HOGENOM" id="CLU_011856_0_4_11"/>
<keyword evidence="5 7" id="KW-0456">Lyase</keyword>
<feature type="modified residue" description="N6-(pyridoxal phosphate)lysine" evidence="6">
    <location>
        <position position="282"/>
    </location>
</feature>
<keyword evidence="3" id="KW-0210">Decarboxylase</keyword>
<reference evidence="8 9" key="1">
    <citation type="submission" date="2013-07" db="EMBL/GenBank/DDBJ databases">
        <authorList>
            <consortium name="DOE Joint Genome Institute"/>
            <person name="Eisen J."/>
            <person name="Huntemann M."/>
            <person name="Han J."/>
            <person name="Chen A."/>
            <person name="Kyrpides N."/>
            <person name="Mavromatis K."/>
            <person name="Markowitz V."/>
            <person name="Palaniappan K."/>
            <person name="Ivanova N."/>
            <person name="Schaumberg A."/>
            <person name="Pati A."/>
            <person name="Liolios K."/>
            <person name="Nordberg H.P."/>
            <person name="Cantor M.N."/>
            <person name="Hua S.X."/>
            <person name="Woyke T."/>
        </authorList>
    </citation>
    <scope>NUCLEOTIDE SEQUENCE [LARGE SCALE GENOMIC DNA]</scope>
    <source>
        <strain evidence="8 9">DSM 44712</strain>
    </source>
</reference>
<dbReference type="Pfam" id="PF00282">
    <property type="entry name" value="Pyridoxal_deC"/>
    <property type="match status" value="1"/>
</dbReference>
<evidence type="ECO:0000256" key="2">
    <source>
        <dbReference type="ARBA" id="ARBA00009533"/>
    </source>
</evidence>
<dbReference type="GO" id="GO:0004058">
    <property type="term" value="F:aromatic-L-amino-acid decarboxylase activity"/>
    <property type="evidence" value="ECO:0007669"/>
    <property type="project" value="UniProtKB-ARBA"/>
</dbReference>
<evidence type="ECO:0000256" key="3">
    <source>
        <dbReference type="ARBA" id="ARBA00022793"/>
    </source>
</evidence>
<name>A0A011AGF5_9ACTN</name>
<dbReference type="Proteomes" id="UP000021053">
    <property type="component" value="Unassembled WGS sequence"/>
</dbReference>
<dbReference type="InterPro" id="IPR015422">
    <property type="entry name" value="PyrdxlP-dep_Trfase_small"/>
</dbReference>
<evidence type="ECO:0000256" key="5">
    <source>
        <dbReference type="ARBA" id="ARBA00023239"/>
    </source>
</evidence>
<evidence type="ECO:0000313" key="8">
    <source>
        <dbReference type="EMBL" id="EXG81101.1"/>
    </source>
</evidence>
<dbReference type="PANTHER" id="PTHR11999">
    <property type="entry name" value="GROUP II PYRIDOXAL-5-PHOSPHATE DECARBOXYLASE"/>
    <property type="match status" value="1"/>
</dbReference>
<dbReference type="PANTHER" id="PTHR11999:SF70">
    <property type="entry name" value="MIP05841P"/>
    <property type="match status" value="1"/>
</dbReference>
<evidence type="ECO:0000256" key="1">
    <source>
        <dbReference type="ARBA" id="ARBA00001933"/>
    </source>
</evidence>
<accession>A0A011AGF5</accession>
<dbReference type="InterPro" id="IPR015421">
    <property type="entry name" value="PyrdxlP-dep_Trfase_major"/>
</dbReference>
<dbReference type="PATRIC" id="fig|927661.3.peg.2164"/>
<evidence type="ECO:0000313" key="9">
    <source>
        <dbReference type="Proteomes" id="UP000021053"/>
    </source>
</evidence>
<dbReference type="AlphaFoldDB" id="A0A011AGF5"/>
<comment type="caution">
    <text evidence="8">The sequence shown here is derived from an EMBL/GenBank/DDBJ whole genome shotgun (WGS) entry which is preliminary data.</text>
</comment>
<dbReference type="InterPro" id="IPR010977">
    <property type="entry name" value="Aromatic_deC"/>
</dbReference>
<evidence type="ECO:0000256" key="7">
    <source>
        <dbReference type="RuleBase" id="RU000382"/>
    </source>
</evidence>
<protein>
    <submittedName>
        <fullName evidence="8">PLP-dependent enzyme, glutamate decarboxylase</fullName>
    </submittedName>
</protein>
<comment type="cofactor">
    <cofactor evidence="1 6 7">
        <name>pyridoxal 5'-phosphate</name>
        <dbReference type="ChEBI" id="CHEBI:597326"/>
    </cofactor>
</comment>
<keyword evidence="9" id="KW-1185">Reference proteome</keyword>
<dbReference type="InterPro" id="IPR002129">
    <property type="entry name" value="PyrdxlP-dep_de-COase"/>
</dbReference>
<organism evidence="8 9">
    <name type="scientific">Cryptosporangium arvum DSM 44712</name>
    <dbReference type="NCBI Taxonomy" id="927661"/>
    <lineage>
        <taxon>Bacteria</taxon>
        <taxon>Bacillati</taxon>
        <taxon>Actinomycetota</taxon>
        <taxon>Actinomycetes</taxon>
        <taxon>Cryptosporangiales</taxon>
        <taxon>Cryptosporangiaceae</taxon>
        <taxon>Cryptosporangium</taxon>
    </lineage>
</organism>
<gene>
    <name evidence="8" type="ORF">CryarDRAFT_2197</name>
</gene>
<dbReference type="InterPro" id="IPR015424">
    <property type="entry name" value="PyrdxlP-dep_Trfase"/>
</dbReference>
<dbReference type="Gene3D" id="3.90.1150.10">
    <property type="entry name" value="Aspartate Aminotransferase, domain 1"/>
    <property type="match status" value="1"/>
</dbReference>